<accession>A0A917TTK1</accession>
<feature type="domain" description="Tyr recombinase" evidence="2">
    <location>
        <begin position="131"/>
        <end position="314"/>
    </location>
</feature>
<dbReference type="EMBL" id="BMLG01000011">
    <property type="protein sequence ID" value="GGM34644.1"/>
    <property type="molecule type" value="Genomic_DNA"/>
</dbReference>
<dbReference type="GO" id="GO:0006310">
    <property type="term" value="P:DNA recombination"/>
    <property type="evidence" value="ECO:0007669"/>
    <property type="project" value="UniProtKB-KW"/>
</dbReference>
<name>A0A917TTK1_9BACI</name>
<reference evidence="3" key="1">
    <citation type="journal article" date="2014" name="Int. J. Syst. Evol. Microbiol.">
        <title>Complete genome sequence of Corynebacterium casei LMG S-19264T (=DSM 44701T), isolated from a smear-ripened cheese.</title>
        <authorList>
            <consortium name="US DOE Joint Genome Institute (JGI-PGF)"/>
            <person name="Walter F."/>
            <person name="Albersmeier A."/>
            <person name="Kalinowski J."/>
            <person name="Ruckert C."/>
        </authorList>
    </citation>
    <scope>NUCLEOTIDE SEQUENCE</scope>
    <source>
        <strain evidence="3">CGMCC 1.6333</strain>
    </source>
</reference>
<dbReference type="Proteomes" id="UP000618460">
    <property type="component" value="Unassembled WGS sequence"/>
</dbReference>
<proteinExistence type="predicted"/>
<sequence>MRGKRSIVHDVKLTINLIDKIGQSKKAARDNNNQGIHSLKQKKETVSICQNFVKWARQEYKIKRLYQLKVDHYQAYILFKKEQGLSIGYLKNIETSLLHLEKGMAALAKKHNKELITFCPKNRMITGHVIPKDRSYSHEEFSEVQRYVSKNVKNAILLMRYLGLRVRESVRIEKRHIVSKDEQLFVLITDGSGITKGGRFRQIPVPEHFKDELQLILNNKKQNAKLVPLKIDSVRRQIFEGFKKAEINTNGRGTHGFRHAYARNRIDEVLKEQAILEEGNKMLTKVLQNKMIGRQADYAIHSTEQKQLFYKVKEVINIVHGELGHGKDRWDLAMIYMRR</sequence>
<evidence type="ECO:0000256" key="1">
    <source>
        <dbReference type="ARBA" id="ARBA00023172"/>
    </source>
</evidence>
<dbReference type="InterPro" id="IPR024456">
    <property type="entry name" value="Integrase_catalytic_putative"/>
</dbReference>
<reference evidence="3" key="2">
    <citation type="submission" date="2020-09" db="EMBL/GenBank/DDBJ databases">
        <authorList>
            <person name="Sun Q."/>
            <person name="Zhou Y."/>
        </authorList>
    </citation>
    <scope>NUCLEOTIDE SEQUENCE</scope>
    <source>
        <strain evidence="3">CGMCC 1.6333</strain>
    </source>
</reference>
<dbReference type="GO" id="GO:0003677">
    <property type="term" value="F:DNA binding"/>
    <property type="evidence" value="ECO:0007669"/>
    <property type="project" value="InterPro"/>
</dbReference>
<evidence type="ECO:0000259" key="2">
    <source>
        <dbReference type="PROSITE" id="PS51898"/>
    </source>
</evidence>
<dbReference type="InterPro" id="IPR011010">
    <property type="entry name" value="DNA_brk_join_enz"/>
</dbReference>
<dbReference type="RefSeq" id="WP_117155525.1">
    <property type="nucleotide sequence ID" value="NZ_BMLG01000011.1"/>
</dbReference>
<evidence type="ECO:0000313" key="4">
    <source>
        <dbReference type="Proteomes" id="UP000618460"/>
    </source>
</evidence>
<dbReference type="InterPro" id="IPR002104">
    <property type="entry name" value="Integrase_catalytic"/>
</dbReference>
<dbReference type="OrthoDB" id="2450416at2"/>
<dbReference type="InterPro" id="IPR013762">
    <property type="entry name" value="Integrase-like_cat_sf"/>
</dbReference>
<dbReference type="PROSITE" id="PS51898">
    <property type="entry name" value="TYR_RECOMBINASE"/>
    <property type="match status" value="1"/>
</dbReference>
<keyword evidence="1" id="KW-0233">DNA recombination</keyword>
<dbReference type="AlphaFoldDB" id="A0A917TTK1"/>
<organism evidence="3 4">
    <name type="scientific">Paraliobacillus quinghaiensis</name>
    <dbReference type="NCBI Taxonomy" id="470815"/>
    <lineage>
        <taxon>Bacteria</taxon>
        <taxon>Bacillati</taxon>
        <taxon>Bacillota</taxon>
        <taxon>Bacilli</taxon>
        <taxon>Bacillales</taxon>
        <taxon>Bacillaceae</taxon>
        <taxon>Paraliobacillus</taxon>
    </lineage>
</organism>
<dbReference type="SUPFAM" id="SSF56349">
    <property type="entry name" value="DNA breaking-rejoining enzymes"/>
    <property type="match status" value="1"/>
</dbReference>
<dbReference type="GO" id="GO:0015074">
    <property type="term" value="P:DNA integration"/>
    <property type="evidence" value="ECO:0007669"/>
    <property type="project" value="InterPro"/>
</dbReference>
<dbReference type="Pfam" id="PF12835">
    <property type="entry name" value="Integrase_1"/>
    <property type="match status" value="1"/>
</dbReference>
<gene>
    <name evidence="3" type="ORF">GCM10011351_20810</name>
</gene>
<keyword evidence="4" id="KW-1185">Reference proteome</keyword>
<comment type="caution">
    <text evidence="3">The sequence shown here is derived from an EMBL/GenBank/DDBJ whole genome shotgun (WGS) entry which is preliminary data.</text>
</comment>
<dbReference type="Gene3D" id="1.10.443.10">
    <property type="entry name" value="Intergrase catalytic core"/>
    <property type="match status" value="1"/>
</dbReference>
<protein>
    <recommendedName>
        <fullName evidence="2">Tyr recombinase domain-containing protein</fullName>
    </recommendedName>
</protein>
<evidence type="ECO:0000313" key="3">
    <source>
        <dbReference type="EMBL" id="GGM34644.1"/>
    </source>
</evidence>